<proteinExistence type="predicted"/>
<dbReference type="Gene3D" id="3.10.129.10">
    <property type="entry name" value="Hotdog Thioesterase"/>
    <property type="match status" value="2"/>
</dbReference>
<reference evidence="1" key="1">
    <citation type="submission" date="2020-11" db="EMBL/GenBank/DDBJ databases">
        <title>Nocardia NEAU-351.nov., a novel actinomycete isolated from the cow dung.</title>
        <authorList>
            <person name="Zhang X."/>
        </authorList>
    </citation>
    <scope>NUCLEOTIDE SEQUENCE</scope>
    <source>
        <strain evidence="1">NEAU-351</strain>
    </source>
</reference>
<comment type="caution">
    <text evidence="1">The sequence shown here is derived from an EMBL/GenBank/DDBJ whole genome shotgun (WGS) entry which is preliminary data.</text>
</comment>
<dbReference type="AlphaFoldDB" id="A0A931N5U4"/>
<accession>A0A931N5U4</accession>
<evidence type="ECO:0008006" key="3">
    <source>
        <dbReference type="Google" id="ProtNLM"/>
    </source>
</evidence>
<dbReference type="InterPro" id="IPR029069">
    <property type="entry name" value="HotDog_dom_sf"/>
</dbReference>
<organism evidence="1 2">
    <name type="scientific">Nocardia bovistercoris</name>
    <dbReference type="NCBI Taxonomy" id="2785916"/>
    <lineage>
        <taxon>Bacteria</taxon>
        <taxon>Bacillati</taxon>
        <taxon>Actinomycetota</taxon>
        <taxon>Actinomycetes</taxon>
        <taxon>Mycobacteriales</taxon>
        <taxon>Nocardiaceae</taxon>
        <taxon>Nocardia</taxon>
    </lineage>
</organism>
<evidence type="ECO:0000313" key="1">
    <source>
        <dbReference type="EMBL" id="MBH0779781.1"/>
    </source>
</evidence>
<sequence>MADFGLVSVQLDRERSLIRCDLHDKLRSHAGTAPVGLLATVMDIVTSDPALVAAVPDWTATQDLALHAAEWITEGPVVVDSRLIRAGKRVVVVSADVYDGNGCEDLSELAAAIDSGSARKSRGEPTLAARGLVTFARLPRSAAHDADAYTPDRWIGRVRTHPVTAIEESLFSRLGIRVVDGAQGILELDRTPFVANQIGTIMGGAQALLAECAAQAMRPELVAADIQMNFLAQVRVGPARTYGSVIRDAADHSVLSIRLVDAGADDMILALTTVTLSRPGSLVDRPIRSTR</sequence>
<gene>
    <name evidence="1" type="ORF">IT779_26260</name>
</gene>
<dbReference type="SUPFAM" id="SSF54637">
    <property type="entry name" value="Thioesterase/thiol ester dehydrase-isomerase"/>
    <property type="match status" value="2"/>
</dbReference>
<dbReference type="Proteomes" id="UP000655751">
    <property type="component" value="Unassembled WGS sequence"/>
</dbReference>
<dbReference type="EMBL" id="JADMLG010000012">
    <property type="protein sequence ID" value="MBH0779781.1"/>
    <property type="molecule type" value="Genomic_DNA"/>
</dbReference>
<evidence type="ECO:0000313" key="2">
    <source>
        <dbReference type="Proteomes" id="UP000655751"/>
    </source>
</evidence>
<name>A0A931N5U4_9NOCA</name>
<keyword evidence="2" id="KW-1185">Reference proteome</keyword>
<protein>
    <recommendedName>
        <fullName evidence="3">Thioesterase domain-containing protein</fullName>
    </recommendedName>
</protein>